<sequence>MKSRSEELASYVSLAPEGFKTLAKMIDQSIQDSIEARKARGDRKSPTLLHGLIREGVIVSAEDSELLSEQGIRIRAGASDSILVQIKDAPTMLPLTCRPQTSRPAEEFLQDPDCDATLFPVPEGNLRLFYSVAKGRLGRLTITRTLSAPTDYYRDCQILDEIVLQAGSDLIATVIPEETRNDADDLSGLVRSKNKIEEEGASDAETGRGAVEAG</sequence>
<evidence type="ECO:0000256" key="1">
    <source>
        <dbReference type="SAM" id="MobiDB-lite"/>
    </source>
</evidence>
<name>A0AAW8NHF7_PSEOX</name>
<accession>A0AAW8NHF7</accession>
<gene>
    <name evidence="2" type="ORF">J2X12_004229</name>
</gene>
<reference evidence="2" key="1">
    <citation type="submission" date="2023-07" db="EMBL/GenBank/DDBJ databases">
        <title>Sorghum-associated microbial communities from plants grown in Nebraska, USA.</title>
        <authorList>
            <person name="Schachtman D."/>
        </authorList>
    </citation>
    <scope>NUCLEOTIDE SEQUENCE</scope>
    <source>
        <strain evidence="2">BE261</strain>
    </source>
</reference>
<evidence type="ECO:0000313" key="3">
    <source>
        <dbReference type="Proteomes" id="UP001262032"/>
    </source>
</evidence>
<dbReference type="EMBL" id="JAVDWN010000030">
    <property type="protein sequence ID" value="MDR7166175.1"/>
    <property type="molecule type" value="Genomic_DNA"/>
</dbReference>
<evidence type="ECO:0000313" key="2">
    <source>
        <dbReference type="EMBL" id="MDR7166175.1"/>
    </source>
</evidence>
<comment type="caution">
    <text evidence="2">The sequence shown here is derived from an EMBL/GenBank/DDBJ whole genome shotgun (WGS) entry which is preliminary data.</text>
</comment>
<proteinExistence type="predicted"/>
<organism evidence="2 3">
    <name type="scientific">Pseudarthrobacter oxydans</name>
    <name type="common">Arthrobacter oxydans</name>
    <dbReference type="NCBI Taxonomy" id="1671"/>
    <lineage>
        <taxon>Bacteria</taxon>
        <taxon>Bacillati</taxon>
        <taxon>Actinomycetota</taxon>
        <taxon>Actinomycetes</taxon>
        <taxon>Micrococcales</taxon>
        <taxon>Micrococcaceae</taxon>
        <taxon>Pseudarthrobacter</taxon>
    </lineage>
</organism>
<feature type="region of interest" description="Disordered" evidence="1">
    <location>
        <begin position="182"/>
        <end position="214"/>
    </location>
</feature>
<dbReference type="AlphaFoldDB" id="A0AAW8NHF7"/>
<protein>
    <submittedName>
        <fullName evidence="2">Uncharacterized protein</fullName>
    </submittedName>
</protein>
<dbReference type="RefSeq" id="WP_139027785.1">
    <property type="nucleotide sequence ID" value="NZ_JAVDWN010000030.1"/>
</dbReference>
<dbReference type="Proteomes" id="UP001262032">
    <property type="component" value="Unassembled WGS sequence"/>
</dbReference>